<dbReference type="SUPFAM" id="SSF56988">
    <property type="entry name" value="Anthrax protective antigen"/>
    <property type="match status" value="1"/>
</dbReference>
<evidence type="ECO:0000256" key="1">
    <source>
        <dbReference type="ARBA" id="ARBA00022801"/>
    </source>
</evidence>
<dbReference type="InterPro" id="IPR036514">
    <property type="entry name" value="SGNH_hydro_sf"/>
</dbReference>
<evidence type="ECO:0000259" key="3">
    <source>
        <dbReference type="Pfam" id="PF03629"/>
    </source>
</evidence>
<sequence length="467" mass="51343" precursor="true">MQWRSPARAMLWALIIVAVSAKSALAQSPVKVFILSGQSNMVGAGKVDGGSSRWGSQFLEPTVSVYEGQYDPAVDYDSLKPLKTLKLDKFGGTEPTPYPGGGVQVTRGSVQVNETGVYQFRPGYGGSMDNVMEVDGKEVHRKRAGEGAVRVDIKLEAGKKVPFKITYFSNDANGLGWIARMDVPGALSTLVKQHGMYPYLMNEQGQWVSRDDVWYKGVVTAGGSRWLGVDGGRIGPEVGFGHIVGNAIDEPVLILKTSQGNRSLSWDFLPPGSERFEHDGKVYAGYKESPLSWEKGADPEPINWYAGKQYDDCFSAAHEVLDNFDEQFPHWKGRGYEIQGFVWWQGDKDRYVEAHAMQYEKNLVHLIKTLRKEFKAPNAKFVLGTLGQTQKENAAGNEKFILEAQLAVDGESGKYSTFKGNVATVYTNPLSQGGASNSHYNGNAQTYMDVGIGLGKAMVKLLKLDNE</sequence>
<dbReference type="Proteomes" id="UP000315003">
    <property type="component" value="Chromosome"/>
</dbReference>
<evidence type="ECO:0000256" key="2">
    <source>
        <dbReference type="SAM" id="SignalP"/>
    </source>
</evidence>
<keyword evidence="1" id="KW-0378">Hydrolase</keyword>
<dbReference type="InterPro" id="IPR052940">
    <property type="entry name" value="Carb_Esterase_6"/>
</dbReference>
<dbReference type="AlphaFoldDB" id="A0A517T2Y3"/>
<proteinExistence type="predicted"/>
<dbReference type="GO" id="GO:0016788">
    <property type="term" value="F:hydrolase activity, acting on ester bonds"/>
    <property type="evidence" value="ECO:0007669"/>
    <property type="project" value="UniProtKB-ARBA"/>
</dbReference>
<accession>A0A517T2Y3</accession>
<gene>
    <name evidence="4" type="ORF">SV7mr_52810</name>
</gene>
<keyword evidence="5" id="KW-1185">Reference proteome</keyword>
<organism evidence="4 5">
    <name type="scientific">Stieleria bergensis</name>
    <dbReference type="NCBI Taxonomy" id="2528025"/>
    <lineage>
        <taxon>Bacteria</taxon>
        <taxon>Pseudomonadati</taxon>
        <taxon>Planctomycetota</taxon>
        <taxon>Planctomycetia</taxon>
        <taxon>Pirellulales</taxon>
        <taxon>Pirellulaceae</taxon>
        <taxon>Stieleria</taxon>
    </lineage>
</organism>
<dbReference type="PANTHER" id="PTHR31988:SF19">
    <property type="entry name" value="9-O-ACETYL-N-ACETYLNEURAMINIC ACID DEACETYLASE-RELATED"/>
    <property type="match status" value="1"/>
</dbReference>
<evidence type="ECO:0000313" key="4">
    <source>
        <dbReference type="EMBL" id="QDT62730.1"/>
    </source>
</evidence>
<feature type="domain" description="Sialate O-acetylesterase" evidence="3">
    <location>
        <begin position="301"/>
        <end position="458"/>
    </location>
</feature>
<dbReference type="OrthoDB" id="9795554at2"/>
<dbReference type="EMBL" id="CP036272">
    <property type="protein sequence ID" value="QDT62730.1"/>
    <property type="molecule type" value="Genomic_DNA"/>
</dbReference>
<protein>
    <recommendedName>
        <fullName evidence="3">Sialate O-acetylesterase domain-containing protein</fullName>
    </recommendedName>
</protein>
<keyword evidence="2" id="KW-0732">Signal</keyword>
<evidence type="ECO:0000313" key="5">
    <source>
        <dbReference type="Proteomes" id="UP000315003"/>
    </source>
</evidence>
<dbReference type="RefSeq" id="WP_145277686.1">
    <property type="nucleotide sequence ID" value="NZ_CP036272.1"/>
</dbReference>
<dbReference type="PANTHER" id="PTHR31988">
    <property type="entry name" value="ESTERASE, PUTATIVE (DUF303)-RELATED"/>
    <property type="match status" value="1"/>
</dbReference>
<feature type="chain" id="PRO_5022084871" description="Sialate O-acetylesterase domain-containing protein" evidence="2">
    <location>
        <begin position="27"/>
        <end position="467"/>
    </location>
</feature>
<name>A0A517T2Y3_9BACT</name>
<dbReference type="InterPro" id="IPR005181">
    <property type="entry name" value="SASA"/>
</dbReference>
<dbReference type="SUPFAM" id="SSF52266">
    <property type="entry name" value="SGNH hydrolase"/>
    <property type="match status" value="1"/>
</dbReference>
<dbReference type="Gene3D" id="3.40.50.1110">
    <property type="entry name" value="SGNH hydrolase"/>
    <property type="match status" value="1"/>
</dbReference>
<dbReference type="Pfam" id="PF03629">
    <property type="entry name" value="SASA"/>
    <property type="match status" value="1"/>
</dbReference>
<feature type="signal peptide" evidence="2">
    <location>
        <begin position="1"/>
        <end position="26"/>
    </location>
</feature>
<reference evidence="4 5" key="1">
    <citation type="submission" date="2019-02" db="EMBL/GenBank/DDBJ databases">
        <title>Deep-cultivation of Planctomycetes and their phenomic and genomic characterization uncovers novel biology.</title>
        <authorList>
            <person name="Wiegand S."/>
            <person name="Jogler M."/>
            <person name="Boedeker C."/>
            <person name="Pinto D."/>
            <person name="Vollmers J."/>
            <person name="Rivas-Marin E."/>
            <person name="Kohn T."/>
            <person name="Peeters S.H."/>
            <person name="Heuer A."/>
            <person name="Rast P."/>
            <person name="Oberbeckmann S."/>
            <person name="Bunk B."/>
            <person name="Jeske O."/>
            <person name="Meyerdierks A."/>
            <person name="Storesund J.E."/>
            <person name="Kallscheuer N."/>
            <person name="Luecker S."/>
            <person name="Lage O.M."/>
            <person name="Pohl T."/>
            <person name="Merkel B.J."/>
            <person name="Hornburger P."/>
            <person name="Mueller R.-W."/>
            <person name="Bruemmer F."/>
            <person name="Labrenz M."/>
            <person name="Spormann A.M."/>
            <person name="Op den Camp H."/>
            <person name="Overmann J."/>
            <person name="Amann R."/>
            <person name="Jetten M.S.M."/>
            <person name="Mascher T."/>
            <person name="Medema M.H."/>
            <person name="Devos D.P."/>
            <person name="Kaster A.-K."/>
            <person name="Ovreas L."/>
            <person name="Rohde M."/>
            <person name="Galperin M.Y."/>
            <person name="Jogler C."/>
        </authorList>
    </citation>
    <scope>NUCLEOTIDE SEQUENCE [LARGE SCALE GENOMIC DNA]</scope>
    <source>
        <strain evidence="4 5">SV_7m_r</strain>
    </source>
</reference>